<evidence type="ECO:0000256" key="3">
    <source>
        <dbReference type="ARBA" id="ARBA00022989"/>
    </source>
</evidence>
<dbReference type="Proteomes" id="UP000186922">
    <property type="component" value="Unassembled WGS sequence"/>
</dbReference>
<feature type="transmembrane region" description="Helical" evidence="6">
    <location>
        <begin position="379"/>
        <end position="402"/>
    </location>
</feature>
<dbReference type="InterPro" id="IPR013604">
    <property type="entry name" value="7TM_chemorcpt"/>
</dbReference>
<feature type="transmembrane region" description="Helical" evidence="6">
    <location>
        <begin position="288"/>
        <end position="309"/>
    </location>
</feature>
<evidence type="ECO:0000256" key="5">
    <source>
        <dbReference type="ARBA" id="ARBA00023170"/>
    </source>
</evidence>
<organism evidence="7 8">
    <name type="scientific">Ramazzottius varieornatus</name>
    <name type="common">Water bear</name>
    <name type="synonym">Tardigrade</name>
    <dbReference type="NCBI Taxonomy" id="947166"/>
    <lineage>
        <taxon>Eukaryota</taxon>
        <taxon>Metazoa</taxon>
        <taxon>Ecdysozoa</taxon>
        <taxon>Tardigrada</taxon>
        <taxon>Eutardigrada</taxon>
        <taxon>Parachela</taxon>
        <taxon>Hypsibioidea</taxon>
        <taxon>Ramazzottiidae</taxon>
        <taxon>Ramazzottius</taxon>
    </lineage>
</organism>
<dbReference type="Pfam" id="PF08395">
    <property type="entry name" value="7tm_7"/>
    <property type="match status" value="1"/>
</dbReference>
<evidence type="ECO:0000313" key="7">
    <source>
        <dbReference type="EMBL" id="GAV01840.1"/>
    </source>
</evidence>
<dbReference type="PANTHER" id="PTHR21421:SF29">
    <property type="entry name" value="GUSTATORY RECEPTOR 5A FOR TREHALOSE-RELATED"/>
    <property type="match status" value="1"/>
</dbReference>
<evidence type="ECO:0000256" key="2">
    <source>
        <dbReference type="ARBA" id="ARBA00022692"/>
    </source>
</evidence>
<sequence>MQLEHHKPANAAVADVWVLQEIEPPIEFSDLSGSSSAQPLTANHVCATPLINHKEFPLASSNQEASNLPAQSSLIPIHDLASPFMGILRVGGLYFELEDGVPQTRKRKNMSSHLLQREVRNGPYHAGKPKRKSIMSRMFLRGSKPSESLSFSVCSFSLIIAVIDDARLIYAFYALWAAGQLTSLAFVVDNLVTIIWAMQCLVVHCILMSMCYQRRFAELFDAWEDLRTIYPDPPNAFRTPKFNFNQRFRSKQKLLIIIAFLALTLNCYSLIGPLLIPLDVYKDFQEYIMFPFSVDNIVVKLLIVTAFVFRSFDYVFAATLFLLLSDAIVLQFTQFYRSLAVQISKEGVMADTSMLEWYRLKHTKLCSLVERVDAIFSPYVLIGLASGMFGLLAQVYVIYDFLKRGDMGVITVLSYVYFCLLNLAQVLVILWCGSKVNVAALLPLSKLYEIDQRSLSVQEIQHLTVFLQKLSGCQTGYTALGIFTIDMTTILSLAGFYFTYQILLFQMRNDSSLDTRLANIALPPDILAGLRAFLNTTMQQQNAAYAADGTLLPADDMFNGPNDTSSQP</sequence>
<feature type="transmembrane region" description="Helical" evidence="6">
    <location>
        <begin position="254"/>
        <end position="276"/>
    </location>
</feature>
<comment type="caution">
    <text evidence="7">The sequence shown here is derived from an EMBL/GenBank/DDBJ whole genome shotgun (WGS) entry which is preliminary data.</text>
</comment>
<dbReference type="AlphaFoldDB" id="A0A1D1VJQ6"/>
<name>A0A1D1VJQ6_RAMVA</name>
<gene>
    <name evidence="7" type="primary">RvY_12484-1</name>
    <name evidence="7" type="synonym">RvY_12484.1</name>
    <name evidence="7" type="ORF">RvY_12484</name>
</gene>
<feature type="transmembrane region" description="Helical" evidence="6">
    <location>
        <begin position="477"/>
        <end position="498"/>
    </location>
</feature>
<evidence type="ECO:0000256" key="4">
    <source>
        <dbReference type="ARBA" id="ARBA00023136"/>
    </source>
</evidence>
<evidence type="ECO:0008006" key="9">
    <source>
        <dbReference type="Google" id="ProtNLM"/>
    </source>
</evidence>
<protein>
    <recommendedName>
        <fullName evidence="9">Gustatory receptor</fullName>
    </recommendedName>
</protein>
<keyword evidence="4 6" id="KW-0472">Membrane</keyword>
<dbReference type="OrthoDB" id="6478931at2759"/>
<feature type="transmembrane region" description="Helical" evidence="6">
    <location>
        <begin position="194"/>
        <end position="212"/>
    </location>
</feature>
<evidence type="ECO:0000313" key="8">
    <source>
        <dbReference type="Proteomes" id="UP000186922"/>
    </source>
</evidence>
<evidence type="ECO:0000256" key="6">
    <source>
        <dbReference type="SAM" id="Phobius"/>
    </source>
</evidence>
<evidence type="ECO:0000256" key="1">
    <source>
        <dbReference type="ARBA" id="ARBA00004141"/>
    </source>
</evidence>
<keyword evidence="2 6" id="KW-0812">Transmembrane</keyword>
<dbReference type="GO" id="GO:0051606">
    <property type="term" value="P:detection of stimulus"/>
    <property type="evidence" value="ECO:0007669"/>
    <property type="project" value="UniProtKB-ARBA"/>
</dbReference>
<keyword evidence="5" id="KW-0675">Receptor</keyword>
<reference evidence="7 8" key="1">
    <citation type="journal article" date="2016" name="Nat. Commun.">
        <title>Extremotolerant tardigrade genome and improved radiotolerance of human cultured cells by tardigrade-unique protein.</title>
        <authorList>
            <person name="Hashimoto T."/>
            <person name="Horikawa D.D."/>
            <person name="Saito Y."/>
            <person name="Kuwahara H."/>
            <person name="Kozuka-Hata H."/>
            <person name="Shin-I T."/>
            <person name="Minakuchi Y."/>
            <person name="Ohishi K."/>
            <person name="Motoyama A."/>
            <person name="Aizu T."/>
            <person name="Enomoto A."/>
            <person name="Kondo K."/>
            <person name="Tanaka S."/>
            <person name="Hara Y."/>
            <person name="Koshikawa S."/>
            <person name="Sagara H."/>
            <person name="Miura T."/>
            <person name="Yokobori S."/>
            <person name="Miyagawa K."/>
            <person name="Suzuki Y."/>
            <person name="Kubo T."/>
            <person name="Oyama M."/>
            <person name="Kohara Y."/>
            <person name="Fujiyama A."/>
            <person name="Arakawa K."/>
            <person name="Katayama T."/>
            <person name="Toyoda A."/>
            <person name="Kunieda T."/>
        </authorList>
    </citation>
    <scope>NUCLEOTIDE SEQUENCE [LARGE SCALE GENOMIC DNA]</scope>
    <source>
        <strain evidence="7 8">YOKOZUNA-1</strain>
    </source>
</reference>
<dbReference type="GO" id="GO:0016020">
    <property type="term" value="C:membrane"/>
    <property type="evidence" value="ECO:0007669"/>
    <property type="project" value="UniProtKB-SubCell"/>
</dbReference>
<keyword evidence="3 6" id="KW-1133">Transmembrane helix</keyword>
<accession>A0A1D1VJQ6</accession>
<dbReference type="EMBL" id="BDGG01000007">
    <property type="protein sequence ID" value="GAV01840.1"/>
    <property type="molecule type" value="Genomic_DNA"/>
</dbReference>
<keyword evidence="8" id="KW-1185">Reference proteome</keyword>
<feature type="transmembrane region" description="Helical" evidence="6">
    <location>
        <begin position="409"/>
        <end position="431"/>
    </location>
</feature>
<dbReference type="STRING" id="947166.A0A1D1VJQ6"/>
<dbReference type="GO" id="GO:0050909">
    <property type="term" value="P:sensory perception of taste"/>
    <property type="evidence" value="ECO:0007669"/>
    <property type="project" value="InterPro"/>
</dbReference>
<comment type="subcellular location">
    <subcellularLocation>
        <location evidence="1">Membrane</location>
        <topology evidence="1">Multi-pass membrane protein</topology>
    </subcellularLocation>
</comment>
<proteinExistence type="predicted"/>
<dbReference type="GO" id="GO:0038023">
    <property type="term" value="F:signaling receptor activity"/>
    <property type="evidence" value="ECO:0007669"/>
    <property type="project" value="UniProtKB-ARBA"/>
</dbReference>
<feature type="transmembrane region" description="Helical" evidence="6">
    <location>
        <begin position="314"/>
        <end position="336"/>
    </location>
</feature>
<dbReference type="PANTHER" id="PTHR21421">
    <property type="entry name" value="GUSTATORY RECEPTOR"/>
    <property type="match status" value="1"/>
</dbReference>